<dbReference type="InterPro" id="IPR029063">
    <property type="entry name" value="SAM-dependent_MTases_sf"/>
</dbReference>
<dbReference type="EMBL" id="BAABHJ010000020">
    <property type="protein sequence ID" value="GAA4612375.1"/>
    <property type="molecule type" value="Genomic_DNA"/>
</dbReference>
<keyword evidence="3" id="KW-1185">Reference proteome</keyword>
<dbReference type="SUPFAM" id="SSF53335">
    <property type="entry name" value="S-adenosyl-L-methionine-dependent methyltransferases"/>
    <property type="match status" value="1"/>
</dbReference>
<dbReference type="Proteomes" id="UP001500212">
    <property type="component" value="Unassembled WGS sequence"/>
</dbReference>
<dbReference type="PANTHER" id="PTHR43667:SF2">
    <property type="entry name" value="FATTY ACID C-METHYL TRANSFERASE"/>
    <property type="match status" value="1"/>
</dbReference>
<evidence type="ECO:0000259" key="1">
    <source>
        <dbReference type="Pfam" id="PF13847"/>
    </source>
</evidence>
<protein>
    <submittedName>
        <fullName evidence="2">Class I SAM-dependent methyltransferase</fullName>
    </submittedName>
</protein>
<dbReference type="Gene3D" id="3.40.50.150">
    <property type="entry name" value="Vaccinia Virus protein VP39"/>
    <property type="match status" value="1"/>
</dbReference>
<dbReference type="CDD" id="cd02440">
    <property type="entry name" value="AdoMet_MTases"/>
    <property type="match status" value="1"/>
</dbReference>
<dbReference type="GO" id="GO:0032259">
    <property type="term" value="P:methylation"/>
    <property type="evidence" value="ECO:0007669"/>
    <property type="project" value="UniProtKB-KW"/>
</dbReference>
<feature type="domain" description="Methyltransferase" evidence="1">
    <location>
        <begin position="36"/>
        <end position="141"/>
    </location>
</feature>
<gene>
    <name evidence="2" type="ORF">GCM10023195_52970</name>
</gene>
<name>A0ABP8TN24_9ACTN</name>
<evidence type="ECO:0000313" key="2">
    <source>
        <dbReference type="EMBL" id="GAA4612375.1"/>
    </source>
</evidence>
<comment type="caution">
    <text evidence="2">The sequence shown here is derived from an EMBL/GenBank/DDBJ whole genome shotgun (WGS) entry which is preliminary data.</text>
</comment>
<dbReference type="Pfam" id="PF13847">
    <property type="entry name" value="Methyltransf_31"/>
    <property type="match status" value="1"/>
</dbReference>
<dbReference type="InterPro" id="IPR025714">
    <property type="entry name" value="Methyltranfer_dom"/>
</dbReference>
<accession>A0ABP8TN24</accession>
<organism evidence="2 3">
    <name type="scientific">Actinoallomurus liliacearum</name>
    <dbReference type="NCBI Taxonomy" id="1080073"/>
    <lineage>
        <taxon>Bacteria</taxon>
        <taxon>Bacillati</taxon>
        <taxon>Actinomycetota</taxon>
        <taxon>Actinomycetes</taxon>
        <taxon>Streptosporangiales</taxon>
        <taxon>Thermomonosporaceae</taxon>
        <taxon>Actinoallomurus</taxon>
    </lineage>
</organism>
<dbReference type="InterPro" id="IPR050723">
    <property type="entry name" value="CFA/CMAS"/>
</dbReference>
<dbReference type="RefSeq" id="WP_345359920.1">
    <property type="nucleotide sequence ID" value="NZ_BAABHJ010000020.1"/>
</dbReference>
<dbReference type="PANTHER" id="PTHR43667">
    <property type="entry name" value="CYCLOPROPANE-FATTY-ACYL-PHOSPHOLIPID SYNTHASE"/>
    <property type="match status" value="1"/>
</dbReference>
<keyword evidence="2" id="KW-0808">Transferase</keyword>
<keyword evidence="2" id="KW-0489">Methyltransferase</keyword>
<proteinExistence type="predicted"/>
<dbReference type="GO" id="GO:0008168">
    <property type="term" value="F:methyltransferase activity"/>
    <property type="evidence" value="ECO:0007669"/>
    <property type="project" value="UniProtKB-KW"/>
</dbReference>
<evidence type="ECO:0000313" key="3">
    <source>
        <dbReference type="Proteomes" id="UP001500212"/>
    </source>
</evidence>
<reference evidence="3" key="1">
    <citation type="journal article" date="2019" name="Int. J. Syst. Evol. Microbiol.">
        <title>The Global Catalogue of Microorganisms (GCM) 10K type strain sequencing project: providing services to taxonomists for standard genome sequencing and annotation.</title>
        <authorList>
            <consortium name="The Broad Institute Genomics Platform"/>
            <consortium name="The Broad Institute Genome Sequencing Center for Infectious Disease"/>
            <person name="Wu L."/>
            <person name="Ma J."/>
        </authorList>
    </citation>
    <scope>NUCLEOTIDE SEQUENCE [LARGE SCALE GENOMIC DNA]</scope>
    <source>
        <strain evidence="3">JCM 17938</strain>
    </source>
</reference>
<sequence length="249" mass="27086">MDRQEISAIAHGDHPIAAPISDESVGVLLDRALRRSDERVLDLGCGAGTWLIRALADRPGLRAVGVDTDASAIARAEKAATAAGVADRVVFHAMDAKDFTAPNRFDLVLSVGAAHAFGGLLPTLDAAAGHLASDGGLLVGDGFWERPPGRATLDAGFEAEEYDDLATTVDRITDRGWVPIYGHVSTRQEWDDYEWSWTGTLSRWALEHPEHPDSDQALRAAAEHRTDWLHGYRGTFGFLTLCLRRAHDR</sequence>